<reference evidence="1 2" key="1">
    <citation type="submission" date="2024-02" db="EMBL/GenBank/DDBJ databases">
        <title>Genome and pathogenicity analysis of Helicobacter mastomyrinus isolated from mice.</title>
        <authorList>
            <person name="Zhu L."/>
        </authorList>
    </citation>
    <scope>NUCLEOTIDE SEQUENCE [LARGE SCALE GENOMIC DNA]</scope>
    <source>
        <strain evidence="1 2">Hm-17</strain>
    </source>
</reference>
<gene>
    <name evidence="1" type="ORF">V3I05_01750</name>
</gene>
<dbReference type="PROSITE" id="PS51257">
    <property type="entry name" value="PROKAR_LIPOPROTEIN"/>
    <property type="match status" value="1"/>
</dbReference>
<dbReference type="RefSeq" id="WP_300451666.1">
    <property type="nucleotide sequence ID" value="NZ_CP145316.1"/>
</dbReference>
<protein>
    <recommendedName>
        <fullName evidence="3">Lipoprotein</fullName>
    </recommendedName>
</protein>
<accession>A0ABZ3F5H8</accession>
<evidence type="ECO:0000313" key="1">
    <source>
        <dbReference type="EMBL" id="XAM18431.1"/>
    </source>
</evidence>
<evidence type="ECO:0008006" key="3">
    <source>
        <dbReference type="Google" id="ProtNLM"/>
    </source>
</evidence>
<organism evidence="1 2">
    <name type="scientific">Helicobacter mastomyrinus</name>
    <dbReference type="NCBI Taxonomy" id="287948"/>
    <lineage>
        <taxon>Bacteria</taxon>
        <taxon>Pseudomonadati</taxon>
        <taxon>Campylobacterota</taxon>
        <taxon>Epsilonproteobacteria</taxon>
        <taxon>Campylobacterales</taxon>
        <taxon>Helicobacteraceae</taxon>
        <taxon>Helicobacter</taxon>
    </lineage>
</organism>
<proteinExistence type="predicted"/>
<name>A0ABZ3F5H8_9HELI</name>
<dbReference type="EMBL" id="CP145316">
    <property type="protein sequence ID" value="XAM18431.1"/>
    <property type="molecule type" value="Genomic_DNA"/>
</dbReference>
<evidence type="ECO:0000313" key="2">
    <source>
        <dbReference type="Proteomes" id="UP001434737"/>
    </source>
</evidence>
<dbReference type="Proteomes" id="UP001434737">
    <property type="component" value="Chromosome"/>
</dbReference>
<keyword evidence="2" id="KW-1185">Reference proteome</keyword>
<sequence>MRHIIQKNILIILSTTMLCACSDFFRTDSTHIPSVHNAPKEIQTTKELEIQAMRKSQILENNRTRVLMIVRYMNEIDKKFLKQDEGEVFLVEIYTKDTSIPLKSLTFHLSNGYKSIESVQILKMQKADLGHFIPDITYNDIYKVVFHSIGLRGRDNLKFSAQIQNIGNMDFDFGYAKRESKLAQ</sequence>